<name>A0A2Z6R605_9GLOM</name>
<comment type="caution">
    <text evidence="1">The sequence shown here is derived from an EMBL/GenBank/DDBJ whole genome shotgun (WGS) entry which is preliminary data.</text>
</comment>
<evidence type="ECO:0000313" key="1">
    <source>
        <dbReference type="EMBL" id="GBB97565.1"/>
    </source>
</evidence>
<dbReference type="AlphaFoldDB" id="A0A2Z6R605"/>
<dbReference type="EMBL" id="BEXD01002225">
    <property type="protein sequence ID" value="GBB97565.1"/>
    <property type="molecule type" value="Genomic_DNA"/>
</dbReference>
<organism evidence="1 2">
    <name type="scientific">Rhizophagus clarus</name>
    <dbReference type="NCBI Taxonomy" id="94130"/>
    <lineage>
        <taxon>Eukaryota</taxon>
        <taxon>Fungi</taxon>
        <taxon>Fungi incertae sedis</taxon>
        <taxon>Mucoromycota</taxon>
        <taxon>Glomeromycotina</taxon>
        <taxon>Glomeromycetes</taxon>
        <taxon>Glomerales</taxon>
        <taxon>Glomeraceae</taxon>
        <taxon>Rhizophagus</taxon>
    </lineage>
</organism>
<reference evidence="1 2" key="1">
    <citation type="submission" date="2017-11" db="EMBL/GenBank/DDBJ databases">
        <title>The genome of Rhizophagus clarus HR1 reveals common genetic basis of auxotrophy among arbuscular mycorrhizal fungi.</title>
        <authorList>
            <person name="Kobayashi Y."/>
        </authorList>
    </citation>
    <scope>NUCLEOTIDE SEQUENCE [LARGE SCALE GENOMIC DNA]</scope>
    <source>
        <strain evidence="1 2">HR1</strain>
    </source>
</reference>
<accession>A0A2Z6R605</accession>
<evidence type="ECO:0000313" key="2">
    <source>
        <dbReference type="Proteomes" id="UP000247702"/>
    </source>
</evidence>
<proteinExistence type="predicted"/>
<sequence length="96" mass="11309">MESFLSLNVNAILTLYEFDIASLEAKLWKLMFGTFLVKYNLNKHESEKVLSFVIVLIISYRSKQLTFPFKNKKDSFNFGRITQVTPCLQKRNRQLL</sequence>
<dbReference type="Proteomes" id="UP000247702">
    <property type="component" value="Unassembled WGS sequence"/>
</dbReference>
<gene>
    <name evidence="1" type="ORF">RclHR1_03000008</name>
</gene>
<protein>
    <submittedName>
        <fullName evidence="1">Uncharacterized protein</fullName>
    </submittedName>
</protein>
<keyword evidence="2" id="KW-1185">Reference proteome</keyword>